<dbReference type="STRING" id="320771.Cflav_PD5739"/>
<dbReference type="EMBL" id="ABOX02000002">
    <property type="protein sequence ID" value="EEF63104.1"/>
    <property type="molecule type" value="Genomic_DNA"/>
</dbReference>
<name>B9XAR9_PEDPL</name>
<sequence>MNMLLLDKIVNAVLYEGYILYPYRPSSRKNQQRFTFGRVYPQEYSTAQDGAEPFVMQTECLARIRAGTPVLKASVRFLHPMAREVGLVPAAKLESTDSEPSFQILSELQVDGQLFQTWQEAVEREVKPCPLTLNALSTRRVSFPFCFPASQVMEPVCDEHDCKVGMIRRRQEAIEGVVEVSAMPVETEIFKITVRILNQTPMPLLEMNDQAAVIMRTFASTHTILSLEEGEFISLTDPPPACRQASEGCENSGTWPVLVGEEERGECDTMLSSPIILSDYPQIAPESSGDLFDGTEIDEILTLRIMTMTDEEKSEMRLVDEHARRLLERTELMNGDHLLKMHGVMRANRSFDENIFGTSKRLEGVSVDECYLQAGSLVLIRPKARADAIDMMLAGKTAVIEAVEQDAEGNIHLALVLRDDPGKDLGLMRQPGHRFFYRLDEIQPLQEAK</sequence>
<dbReference type="RefSeq" id="WP_007412917.1">
    <property type="nucleotide sequence ID" value="NZ_ABOX02000002.1"/>
</dbReference>
<keyword evidence="2" id="KW-1185">Reference proteome</keyword>
<comment type="caution">
    <text evidence="1">The sequence shown here is derived from an EMBL/GenBank/DDBJ whole genome shotgun (WGS) entry which is preliminary data.</text>
</comment>
<dbReference type="OrthoDB" id="264096at2"/>
<gene>
    <name evidence="1" type="ORF">Cflav_PD5739</name>
</gene>
<dbReference type="AlphaFoldDB" id="B9XAR9"/>
<proteinExistence type="predicted"/>
<reference evidence="1 2" key="1">
    <citation type="journal article" date="2011" name="J. Bacteriol.">
        <title>Genome sequence of 'Pedosphaera parvula' Ellin514, an aerobic Verrucomicrobial isolate from pasture soil.</title>
        <authorList>
            <person name="Kant R."/>
            <person name="van Passel M.W."/>
            <person name="Sangwan P."/>
            <person name="Palva A."/>
            <person name="Lucas S."/>
            <person name="Copeland A."/>
            <person name="Lapidus A."/>
            <person name="Glavina Del Rio T."/>
            <person name="Dalin E."/>
            <person name="Tice H."/>
            <person name="Bruce D."/>
            <person name="Goodwin L."/>
            <person name="Pitluck S."/>
            <person name="Chertkov O."/>
            <person name="Larimer F.W."/>
            <person name="Land M.L."/>
            <person name="Hauser L."/>
            <person name="Brettin T.S."/>
            <person name="Detter J.C."/>
            <person name="Han S."/>
            <person name="de Vos W.M."/>
            <person name="Janssen P.H."/>
            <person name="Smidt H."/>
        </authorList>
    </citation>
    <scope>NUCLEOTIDE SEQUENCE [LARGE SCALE GENOMIC DNA]</scope>
    <source>
        <strain evidence="1 2">Ellin514</strain>
    </source>
</reference>
<protein>
    <submittedName>
        <fullName evidence="1">Uncharacterized protein</fullName>
    </submittedName>
</protein>
<dbReference type="Proteomes" id="UP000003688">
    <property type="component" value="Unassembled WGS sequence"/>
</dbReference>
<evidence type="ECO:0000313" key="1">
    <source>
        <dbReference type="EMBL" id="EEF63104.1"/>
    </source>
</evidence>
<evidence type="ECO:0000313" key="2">
    <source>
        <dbReference type="Proteomes" id="UP000003688"/>
    </source>
</evidence>
<organism evidence="1 2">
    <name type="scientific">Pedosphaera parvula (strain Ellin514)</name>
    <dbReference type="NCBI Taxonomy" id="320771"/>
    <lineage>
        <taxon>Bacteria</taxon>
        <taxon>Pseudomonadati</taxon>
        <taxon>Verrucomicrobiota</taxon>
        <taxon>Pedosphaerae</taxon>
        <taxon>Pedosphaerales</taxon>
        <taxon>Pedosphaeraceae</taxon>
        <taxon>Pedosphaera</taxon>
    </lineage>
</organism>
<accession>B9XAR9</accession>